<dbReference type="GO" id="GO:0006166">
    <property type="term" value="P:purine ribonucleoside salvage"/>
    <property type="evidence" value="ECO:0007669"/>
    <property type="project" value="UniProtKB-KW"/>
</dbReference>
<dbReference type="InterPro" id="IPR050408">
    <property type="entry name" value="HGPRT"/>
</dbReference>
<dbReference type="InterPro" id="IPR029057">
    <property type="entry name" value="PRTase-like"/>
</dbReference>
<comment type="caution">
    <text evidence="17">The sequence shown here is derived from an EMBL/GenBank/DDBJ whole genome shotgun (WGS) entry which is preliminary data.</text>
</comment>
<dbReference type="GO" id="GO:0032264">
    <property type="term" value="P:IMP salvage"/>
    <property type="evidence" value="ECO:0007669"/>
    <property type="project" value="TreeGrafter"/>
</dbReference>
<keyword evidence="9 15" id="KW-0479">Metal-binding</keyword>
<evidence type="ECO:0000256" key="10">
    <source>
        <dbReference type="ARBA" id="ARBA00022726"/>
    </source>
</evidence>
<keyword evidence="12 15" id="KW-0460">Magnesium</keyword>
<dbReference type="GO" id="GO:0000166">
    <property type="term" value="F:nucleotide binding"/>
    <property type="evidence" value="ECO:0007669"/>
    <property type="project" value="UniProtKB-KW"/>
</dbReference>
<keyword evidence="10 15" id="KW-0660">Purine salvage</keyword>
<evidence type="ECO:0000256" key="14">
    <source>
        <dbReference type="ARBA" id="ARBA00049402"/>
    </source>
</evidence>
<evidence type="ECO:0000256" key="11">
    <source>
        <dbReference type="ARBA" id="ARBA00022741"/>
    </source>
</evidence>
<dbReference type="GO" id="GO:0000287">
    <property type="term" value="F:magnesium ion binding"/>
    <property type="evidence" value="ECO:0007669"/>
    <property type="project" value="TreeGrafter"/>
</dbReference>
<evidence type="ECO:0000256" key="1">
    <source>
        <dbReference type="ARBA" id="ARBA00001946"/>
    </source>
</evidence>
<dbReference type="GO" id="GO:0006178">
    <property type="term" value="P:guanine salvage"/>
    <property type="evidence" value="ECO:0007669"/>
    <property type="project" value="TreeGrafter"/>
</dbReference>
<dbReference type="PANTHER" id="PTHR43340:SF1">
    <property type="entry name" value="HYPOXANTHINE PHOSPHORIBOSYLTRANSFERASE"/>
    <property type="match status" value="1"/>
</dbReference>
<evidence type="ECO:0000313" key="17">
    <source>
        <dbReference type="EMBL" id="PWJ88764.1"/>
    </source>
</evidence>
<comment type="catalytic activity">
    <reaction evidence="14">
        <text>IMP + diphosphate = hypoxanthine + 5-phospho-alpha-D-ribose 1-diphosphate</text>
        <dbReference type="Rhea" id="RHEA:17973"/>
        <dbReference type="ChEBI" id="CHEBI:17368"/>
        <dbReference type="ChEBI" id="CHEBI:33019"/>
        <dbReference type="ChEBI" id="CHEBI:58017"/>
        <dbReference type="ChEBI" id="CHEBI:58053"/>
        <dbReference type="EC" id="2.4.2.8"/>
    </reaction>
    <physiologicalReaction direction="right-to-left" evidence="14">
        <dbReference type="Rhea" id="RHEA:17975"/>
    </physiologicalReaction>
</comment>
<dbReference type="GO" id="GO:0004422">
    <property type="term" value="F:hypoxanthine phosphoribosyltransferase activity"/>
    <property type="evidence" value="ECO:0007669"/>
    <property type="project" value="InterPro"/>
</dbReference>
<dbReference type="Pfam" id="PF00156">
    <property type="entry name" value="Pribosyltran"/>
    <property type="match status" value="1"/>
</dbReference>
<organism evidence="17 18">
    <name type="scientific">Oceanotoga teriensis</name>
    <dbReference type="NCBI Taxonomy" id="515440"/>
    <lineage>
        <taxon>Bacteria</taxon>
        <taxon>Thermotogati</taxon>
        <taxon>Thermotogota</taxon>
        <taxon>Thermotogae</taxon>
        <taxon>Petrotogales</taxon>
        <taxon>Petrotogaceae</taxon>
        <taxon>Oceanotoga</taxon>
    </lineage>
</organism>
<keyword evidence="11 15" id="KW-0547">Nucleotide-binding</keyword>
<proteinExistence type="inferred from homology"/>
<dbReference type="NCBIfam" id="TIGR01203">
    <property type="entry name" value="HGPRTase"/>
    <property type="match status" value="1"/>
</dbReference>
<dbReference type="GO" id="GO:0005829">
    <property type="term" value="C:cytosol"/>
    <property type="evidence" value="ECO:0007669"/>
    <property type="project" value="TreeGrafter"/>
</dbReference>
<dbReference type="Proteomes" id="UP000245921">
    <property type="component" value="Unassembled WGS sequence"/>
</dbReference>
<keyword evidence="18" id="KW-1185">Reference proteome</keyword>
<evidence type="ECO:0000256" key="3">
    <source>
        <dbReference type="ARBA" id="ARBA00004669"/>
    </source>
</evidence>
<keyword evidence="8 15" id="KW-0808">Transferase</keyword>
<evidence type="ECO:0000256" key="6">
    <source>
        <dbReference type="ARBA" id="ARBA00022490"/>
    </source>
</evidence>
<evidence type="ECO:0000256" key="5">
    <source>
        <dbReference type="ARBA" id="ARBA00011895"/>
    </source>
</evidence>
<dbReference type="InterPro" id="IPR005904">
    <property type="entry name" value="Hxn_phspho_trans"/>
</dbReference>
<dbReference type="GO" id="GO:0046100">
    <property type="term" value="P:hypoxanthine metabolic process"/>
    <property type="evidence" value="ECO:0007669"/>
    <property type="project" value="TreeGrafter"/>
</dbReference>
<dbReference type="InterPro" id="IPR000836">
    <property type="entry name" value="PRTase_dom"/>
</dbReference>
<evidence type="ECO:0000259" key="16">
    <source>
        <dbReference type="Pfam" id="PF00156"/>
    </source>
</evidence>
<sequence>MNIKELISEEQIEERVKEMGKEITDYYKEKTDELVAVCVLKGSINFYSDLVKRIDMNVLYNFIQVSSYSGKNTTGRIKVKSWVEESLEGKHVLIVEDVVDTGNTLKYIIKYLERQKPASIEIASAVVKNVYQHGVNVKFPGFDLGDYFILGYGLDYDQKYRNLPYIGYVE</sequence>
<evidence type="ECO:0000256" key="12">
    <source>
        <dbReference type="ARBA" id="ARBA00022842"/>
    </source>
</evidence>
<evidence type="ECO:0000256" key="15">
    <source>
        <dbReference type="RuleBase" id="RU364099"/>
    </source>
</evidence>
<dbReference type="CDD" id="cd06223">
    <property type="entry name" value="PRTases_typeI"/>
    <property type="match status" value="1"/>
</dbReference>
<evidence type="ECO:0000313" key="18">
    <source>
        <dbReference type="Proteomes" id="UP000245921"/>
    </source>
</evidence>
<reference evidence="17 18" key="1">
    <citation type="submission" date="2018-05" db="EMBL/GenBank/DDBJ databases">
        <title>Genomic Encyclopedia of Type Strains, Phase IV (KMG-IV): sequencing the most valuable type-strain genomes for metagenomic binning, comparative biology and taxonomic classification.</title>
        <authorList>
            <person name="Goeker M."/>
        </authorList>
    </citation>
    <scope>NUCLEOTIDE SEQUENCE [LARGE SCALE GENOMIC DNA]</scope>
    <source>
        <strain evidence="17 18">DSM 24906</strain>
    </source>
</reference>
<keyword evidence="6 15" id="KW-0963">Cytoplasm</keyword>
<dbReference type="PANTHER" id="PTHR43340">
    <property type="entry name" value="HYPOXANTHINE-GUANINE PHOSPHORIBOSYLTRANSFERASE"/>
    <property type="match status" value="1"/>
</dbReference>
<protein>
    <recommendedName>
        <fullName evidence="5 15">Hypoxanthine phosphoribosyltransferase</fullName>
        <ecNumber evidence="5 15">2.4.2.8</ecNumber>
    </recommendedName>
</protein>
<evidence type="ECO:0000256" key="13">
    <source>
        <dbReference type="ARBA" id="ARBA00048811"/>
    </source>
</evidence>
<dbReference type="GO" id="GO:0032263">
    <property type="term" value="P:GMP salvage"/>
    <property type="evidence" value="ECO:0007669"/>
    <property type="project" value="TreeGrafter"/>
</dbReference>
<keyword evidence="7 15" id="KW-0328">Glycosyltransferase</keyword>
<feature type="domain" description="Phosphoribosyltransferase" evidence="16">
    <location>
        <begin position="8"/>
        <end position="133"/>
    </location>
</feature>
<dbReference type="RefSeq" id="WP_109605797.1">
    <property type="nucleotide sequence ID" value="NZ_JAMHJO010000012.1"/>
</dbReference>
<dbReference type="Gene3D" id="3.40.50.2020">
    <property type="match status" value="1"/>
</dbReference>
<gene>
    <name evidence="17" type="ORF">C7380_11754</name>
</gene>
<evidence type="ECO:0000256" key="7">
    <source>
        <dbReference type="ARBA" id="ARBA00022676"/>
    </source>
</evidence>
<name>A0AA45C5H7_9BACT</name>
<dbReference type="SUPFAM" id="SSF53271">
    <property type="entry name" value="PRTase-like"/>
    <property type="match status" value="1"/>
</dbReference>
<comment type="catalytic activity">
    <reaction evidence="13">
        <text>GMP + diphosphate = guanine + 5-phospho-alpha-D-ribose 1-diphosphate</text>
        <dbReference type="Rhea" id="RHEA:25424"/>
        <dbReference type="ChEBI" id="CHEBI:16235"/>
        <dbReference type="ChEBI" id="CHEBI:33019"/>
        <dbReference type="ChEBI" id="CHEBI:58017"/>
        <dbReference type="ChEBI" id="CHEBI:58115"/>
        <dbReference type="EC" id="2.4.2.8"/>
    </reaction>
    <physiologicalReaction direction="right-to-left" evidence="13">
        <dbReference type="Rhea" id="RHEA:25426"/>
    </physiologicalReaction>
</comment>
<comment type="subcellular location">
    <subcellularLocation>
        <location evidence="2 15">Cytoplasm</location>
    </subcellularLocation>
</comment>
<evidence type="ECO:0000256" key="2">
    <source>
        <dbReference type="ARBA" id="ARBA00004496"/>
    </source>
</evidence>
<comment type="similarity">
    <text evidence="4 15">Belongs to the purine/pyrimidine phosphoribosyltransferase family.</text>
</comment>
<comment type="pathway">
    <text evidence="3 15">Purine metabolism; IMP biosynthesis via salvage pathway; IMP from hypoxanthine: step 1/1.</text>
</comment>
<evidence type="ECO:0000256" key="9">
    <source>
        <dbReference type="ARBA" id="ARBA00022723"/>
    </source>
</evidence>
<evidence type="ECO:0000256" key="4">
    <source>
        <dbReference type="ARBA" id="ARBA00008391"/>
    </source>
</evidence>
<dbReference type="EMBL" id="QGGI01000017">
    <property type="protein sequence ID" value="PWJ88764.1"/>
    <property type="molecule type" value="Genomic_DNA"/>
</dbReference>
<accession>A0AA45C5H7</accession>
<comment type="cofactor">
    <cofactor evidence="1 15">
        <name>Mg(2+)</name>
        <dbReference type="ChEBI" id="CHEBI:18420"/>
    </cofactor>
</comment>
<dbReference type="AlphaFoldDB" id="A0AA45C5H7"/>
<dbReference type="EC" id="2.4.2.8" evidence="5 15"/>
<evidence type="ECO:0000256" key="8">
    <source>
        <dbReference type="ARBA" id="ARBA00022679"/>
    </source>
</evidence>